<comment type="caution">
    <text evidence="2">The sequence shown here is derived from an EMBL/GenBank/DDBJ whole genome shotgun (WGS) entry which is preliminary data.</text>
</comment>
<feature type="domain" description="ABC transporter" evidence="1">
    <location>
        <begin position="7"/>
        <end position="179"/>
    </location>
</feature>
<dbReference type="PANTHER" id="PTHR43394">
    <property type="entry name" value="ATP-DEPENDENT PERMEASE MDL1, MITOCHONDRIAL"/>
    <property type="match status" value="1"/>
</dbReference>
<dbReference type="GO" id="GO:0005524">
    <property type="term" value="F:ATP binding"/>
    <property type="evidence" value="ECO:0007669"/>
    <property type="project" value="UniProtKB-KW"/>
</dbReference>
<keyword evidence="2" id="KW-0067">ATP-binding</keyword>
<keyword evidence="2" id="KW-0547">Nucleotide-binding</keyword>
<dbReference type="InterPro" id="IPR039421">
    <property type="entry name" value="Type_1_exporter"/>
</dbReference>
<organism evidence="2 3">
    <name type="scientific">Georgenia halotolerans</name>
    <dbReference type="NCBI Taxonomy" id="3028317"/>
    <lineage>
        <taxon>Bacteria</taxon>
        <taxon>Bacillati</taxon>
        <taxon>Actinomycetota</taxon>
        <taxon>Actinomycetes</taxon>
        <taxon>Micrococcales</taxon>
        <taxon>Bogoriellaceae</taxon>
        <taxon>Georgenia</taxon>
    </lineage>
</organism>
<dbReference type="PANTHER" id="PTHR43394:SF1">
    <property type="entry name" value="ATP-BINDING CASSETTE SUB-FAMILY B MEMBER 10, MITOCHONDRIAL"/>
    <property type="match status" value="1"/>
</dbReference>
<accession>A0ABT5TXU8</accession>
<feature type="non-terminal residue" evidence="2">
    <location>
        <position position="1"/>
    </location>
</feature>
<sequence>RVLVNGVDVRDVDPTELRRRVALVPQRAYLFSGTLADTLRHGRRDATDEELWAAVDAAQAGDFVRALPEGLDFTVEQGGGNFSGGQRQRLAIARALLRRADLILFDDSFSALDYATDARLRAGLPAATGGATVLIVAQRVATIRDADQIVVLDQGRVVGVGRHEELMDTCGTYAEIVLSQLSVEEAR</sequence>
<evidence type="ECO:0000313" key="3">
    <source>
        <dbReference type="Proteomes" id="UP001165561"/>
    </source>
</evidence>
<dbReference type="PROSITE" id="PS00211">
    <property type="entry name" value="ABC_TRANSPORTER_1"/>
    <property type="match status" value="1"/>
</dbReference>
<dbReference type="Proteomes" id="UP001165561">
    <property type="component" value="Unassembled WGS sequence"/>
</dbReference>
<dbReference type="EMBL" id="JARACI010000972">
    <property type="protein sequence ID" value="MDD9206772.1"/>
    <property type="molecule type" value="Genomic_DNA"/>
</dbReference>
<dbReference type="Gene3D" id="3.40.50.300">
    <property type="entry name" value="P-loop containing nucleotide triphosphate hydrolases"/>
    <property type="match status" value="1"/>
</dbReference>
<protein>
    <submittedName>
        <fullName evidence="2">ABC transporter ATP-binding protein</fullName>
    </submittedName>
</protein>
<evidence type="ECO:0000313" key="2">
    <source>
        <dbReference type="EMBL" id="MDD9206772.1"/>
    </source>
</evidence>
<evidence type="ECO:0000259" key="1">
    <source>
        <dbReference type="PROSITE" id="PS50893"/>
    </source>
</evidence>
<keyword evidence="3" id="KW-1185">Reference proteome</keyword>
<dbReference type="InterPro" id="IPR017871">
    <property type="entry name" value="ABC_transporter-like_CS"/>
</dbReference>
<dbReference type="InterPro" id="IPR003439">
    <property type="entry name" value="ABC_transporter-like_ATP-bd"/>
</dbReference>
<proteinExistence type="predicted"/>
<gene>
    <name evidence="2" type="ORF">PU560_09875</name>
</gene>
<dbReference type="Pfam" id="PF00005">
    <property type="entry name" value="ABC_tran"/>
    <property type="match status" value="1"/>
</dbReference>
<name>A0ABT5TXU8_9MICO</name>
<dbReference type="SUPFAM" id="SSF52540">
    <property type="entry name" value="P-loop containing nucleoside triphosphate hydrolases"/>
    <property type="match status" value="1"/>
</dbReference>
<dbReference type="PROSITE" id="PS50893">
    <property type="entry name" value="ABC_TRANSPORTER_2"/>
    <property type="match status" value="1"/>
</dbReference>
<reference evidence="2" key="1">
    <citation type="submission" date="2023-02" db="EMBL/GenBank/DDBJ databases">
        <title>Georgenia sp.10Sc9-8, isolated from a soil sample collected from the Taklamakan desert.</title>
        <authorList>
            <person name="Liu S."/>
        </authorList>
    </citation>
    <scope>NUCLEOTIDE SEQUENCE</scope>
    <source>
        <strain evidence="2">10Sc9-8</strain>
    </source>
</reference>
<dbReference type="InterPro" id="IPR027417">
    <property type="entry name" value="P-loop_NTPase"/>
</dbReference>